<feature type="signal peptide" evidence="1">
    <location>
        <begin position="1"/>
        <end position="19"/>
    </location>
</feature>
<keyword evidence="1" id="KW-0732">Signal</keyword>
<dbReference type="Pfam" id="PF18885">
    <property type="entry name" value="DUF5648"/>
    <property type="match status" value="1"/>
</dbReference>
<evidence type="ECO:0000256" key="1">
    <source>
        <dbReference type="SAM" id="SignalP"/>
    </source>
</evidence>
<sequence length="179" mass="19848">MKFLLPAIVLAITVDLAVAQNISRSAQTVARSAETCGDPASAVPFYRTYVASTFTDHFYTARLNIANQQIRPGGEESTVPFYRVFNSAAWDNLYTTNITERDSALKAGYTNPVDGDAVQYIYPTQICGSVPFYRLYNSVIKDNFYTTSESERLEFLSNQGYADVGIAGYVLPFQAMHCS</sequence>
<protein>
    <recommendedName>
        <fullName evidence="2">DUF5648 domain-containing protein</fullName>
    </recommendedName>
</protein>
<dbReference type="EMBL" id="JARIHO010000021">
    <property type="protein sequence ID" value="KAJ7346125.1"/>
    <property type="molecule type" value="Genomic_DNA"/>
</dbReference>
<dbReference type="InterPro" id="IPR043708">
    <property type="entry name" value="DUF5648"/>
</dbReference>
<gene>
    <name evidence="3" type="ORF">DFH08DRAFT_809962</name>
</gene>
<keyword evidence="4" id="KW-1185">Reference proteome</keyword>
<name>A0AAD7ERI3_9AGAR</name>
<reference evidence="3" key="1">
    <citation type="submission" date="2023-03" db="EMBL/GenBank/DDBJ databases">
        <title>Massive genome expansion in bonnet fungi (Mycena s.s.) driven by repeated elements and novel gene families across ecological guilds.</title>
        <authorList>
            <consortium name="Lawrence Berkeley National Laboratory"/>
            <person name="Harder C.B."/>
            <person name="Miyauchi S."/>
            <person name="Viragh M."/>
            <person name="Kuo A."/>
            <person name="Thoen E."/>
            <person name="Andreopoulos B."/>
            <person name="Lu D."/>
            <person name="Skrede I."/>
            <person name="Drula E."/>
            <person name="Henrissat B."/>
            <person name="Morin E."/>
            <person name="Kohler A."/>
            <person name="Barry K."/>
            <person name="LaButti K."/>
            <person name="Morin E."/>
            <person name="Salamov A."/>
            <person name="Lipzen A."/>
            <person name="Mereny Z."/>
            <person name="Hegedus B."/>
            <person name="Baldrian P."/>
            <person name="Stursova M."/>
            <person name="Weitz H."/>
            <person name="Taylor A."/>
            <person name="Grigoriev I.V."/>
            <person name="Nagy L.G."/>
            <person name="Martin F."/>
            <person name="Kauserud H."/>
        </authorList>
    </citation>
    <scope>NUCLEOTIDE SEQUENCE</scope>
    <source>
        <strain evidence="3">CBHHK002</strain>
    </source>
</reference>
<dbReference type="Proteomes" id="UP001218218">
    <property type="component" value="Unassembled WGS sequence"/>
</dbReference>
<feature type="chain" id="PRO_5042240706" description="DUF5648 domain-containing protein" evidence="1">
    <location>
        <begin position="20"/>
        <end position="179"/>
    </location>
</feature>
<accession>A0AAD7ERI3</accession>
<feature type="domain" description="DUF5648" evidence="2">
    <location>
        <begin position="75"/>
        <end position="171"/>
    </location>
</feature>
<organism evidence="3 4">
    <name type="scientific">Mycena albidolilacea</name>
    <dbReference type="NCBI Taxonomy" id="1033008"/>
    <lineage>
        <taxon>Eukaryota</taxon>
        <taxon>Fungi</taxon>
        <taxon>Dikarya</taxon>
        <taxon>Basidiomycota</taxon>
        <taxon>Agaricomycotina</taxon>
        <taxon>Agaricomycetes</taxon>
        <taxon>Agaricomycetidae</taxon>
        <taxon>Agaricales</taxon>
        <taxon>Marasmiineae</taxon>
        <taxon>Mycenaceae</taxon>
        <taxon>Mycena</taxon>
    </lineage>
</organism>
<proteinExistence type="predicted"/>
<evidence type="ECO:0000313" key="3">
    <source>
        <dbReference type="EMBL" id="KAJ7346125.1"/>
    </source>
</evidence>
<evidence type="ECO:0000313" key="4">
    <source>
        <dbReference type="Proteomes" id="UP001218218"/>
    </source>
</evidence>
<evidence type="ECO:0000259" key="2">
    <source>
        <dbReference type="Pfam" id="PF18885"/>
    </source>
</evidence>
<dbReference type="AlphaFoldDB" id="A0AAD7ERI3"/>
<comment type="caution">
    <text evidence="3">The sequence shown here is derived from an EMBL/GenBank/DDBJ whole genome shotgun (WGS) entry which is preliminary data.</text>
</comment>